<gene>
    <name evidence="1" type="ORF">FB45DRAFT_557025</name>
</gene>
<name>A0AAD7FLG7_9AGAR</name>
<reference evidence="1" key="1">
    <citation type="submission" date="2023-03" db="EMBL/GenBank/DDBJ databases">
        <title>Massive genome expansion in bonnet fungi (Mycena s.s.) driven by repeated elements and novel gene families across ecological guilds.</title>
        <authorList>
            <consortium name="Lawrence Berkeley National Laboratory"/>
            <person name="Harder C.B."/>
            <person name="Miyauchi S."/>
            <person name="Viragh M."/>
            <person name="Kuo A."/>
            <person name="Thoen E."/>
            <person name="Andreopoulos B."/>
            <person name="Lu D."/>
            <person name="Skrede I."/>
            <person name="Drula E."/>
            <person name="Henrissat B."/>
            <person name="Morin E."/>
            <person name="Kohler A."/>
            <person name="Barry K."/>
            <person name="LaButti K."/>
            <person name="Morin E."/>
            <person name="Salamov A."/>
            <person name="Lipzen A."/>
            <person name="Mereny Z."/>
            <person name="Hegedus B."/>
            <person name="Baldrian P."/>
            <person name="Stursova M."/>
            <person name="Weitz H."/>
            <person name="Taylor A."/>
            <person name="Grigoriev I.V."/>
            <person name="Nagy L.G."/>
            <person name="Martin F."/>
            <person name="Kauserud H."/>
        </authorList>
    </citation>
    <scope>NUCLEOTIDE SEQUENCE</scope>
    <source>
        <strain evidence="1">9284</strain>
    </source>
</reference>
<comment type="caution">
    <text evidence="1">The sequence shown here is derived from an EMBL/GenBank/DDBJ whole genome shotgun (WGS) entry which is preliminary data.</text>
</comment>
<sequence length="511" mass="56718">MEKQWSWPSLSTIEAHERDSKTSTEKFHLNPREAFLILGKDGADLRDLSIKYNAHIEYQQNPLALLATGPTGSLKKLAAHIEHLRATMSEEIFEVPMHESIQSHVLRRISRISGAFTQDFGPGKIRVSFNGSDPRAAGIARRLSARAVSEGSYANKPQLFFHLPPSVASSSPVPVATTYPNIYSLYPFLSPRDLPWTAGASGVFRLRRVEEWFGTGASENLNKTGGLVMGRGHTITLQQQDVDLRELLRVQPAPGTSRTVVASVGHVLLTSPPAQQMNIVPPLSGNFKLPQLLEWMTGRPKPALFIPSVPLSVLEAQPSHHQMLHRLVYHAVGGDDSRNTIKVELDLQEPFHSTCWLGQSAKLDMMIPDRPADIQFTIFDSRVLDSPQYPPMIEDYITSLRSFLSYQVREATQPETPLTFEHEGLTYVLHSNSSVRQNTQQLEATDTPSLQVVTESVLDLDADQKSTSCQVICNDLDSEDTWKSFMSVCDEITTATAPVMSTPAQDSTPIE</sequence>
<evidence type="ECO:0000313" key="2">
    <source>
        <dbReference type="Proteomes" id="UP001221142"/>
    </source>
</evidence>
<dbReference type="Proteomes" id="UP001221142">
    <property type="component" value="Unassembled WGS sequence"/>
</dbReference>
<accession>A0AAD7FLG7</accession>
<organism evidence="1 2">
    <name type="scientific">Roridomyces roridus</name>
    <dbReference type="NCBI Taxonomy" id="1738132"/>
    <lineage>
        <taxon>Eukaryota</taxon>
        <taxon>Fungi</taxon>
        <taxon>Dikarya</taxon>
        <taxon>Basidiomycota</taxon>
        <taxon>Agaricomycotina</taxon>
        <taxon>Agaricomycetes</taxon>
        <taxon>Agaricomycetidae</taxon>
        <taxon>Agaricales</taxon>
        <taxon>Marasmiineae</taxon>
        <taxon>Mycenaceae</taxon>
        <taxon>Roridomyces</taxon>
    </lineage>
</organism>
<evidence type="ECO:0000313" key="1">
    <source>
        <dbReference type="EMBL" id="KAJ7631104.1"/>
    </source>
</evidence>
<protein>
    <recommendedName>
        <fullName evidence="3">K Homology domain-containing protein</fullName>
    </recommendedName>
</protein>
<dbReference type="AlphaFoldDB" id="A0AAD7FLG7"/>
<evidence type="ECO:0008006" key="3">
    <source>
        <dbReference type="Google" id="ProtNLM"/>
    </source>
</evidence>
<proteinExistence type="predicted"/>
<dbReference type="EMBL" id="JARKIF010000009">
    <property type="protein sequence ID" value="KAJ7631104.1"/>
    <property type="molecule type" value="Genomic_DNA"/>
</dbReference>
<keyword evidence="2" id="KW-1185">Reference proteome</keyword>